<feature type="compositionally biased region" description="Basic and acidic residues" evidence="3">
    <location>
        <begin position="432"/>
        <end position="459"/>
    </location>
</feature>
<feature type="compositionally biased region" description="Acidic residues" evidence="3">
    <location>
        <begin position="460"/>
        <end position="470"/>
    </location>
</feature>
<protein>
    <submittedName>
        <fullName evidence="5">LAQU0S17e00606g1_1</fullName>
    </submittedName>
</protein>
<feature type="compositionally biased region" description="Acidic residues" evidence="3">
    <location>
        <begin position="337"/>
        <end position="352"/>
    </location>
</feature>
<feature type="compositionally biased region" description="Polar residues" evidence="3">
    <location>
        <begin position="890"/>
        <end position="900"/>
    </location>
</feature>
<dbReference type="Pfam" id="PF25459">
    <property type="entry name" value="AIM3_BBC1_C"/>
    <property type="match status" value="1"/>
</dbReference>
<organism evidence="5 6">
    <name type="scientific">Lachancea quebecensis</name>
    <dbReference type="NCBI Taxonomy" id="1654605"/>
    <lineage>
        <taxon>Eukaryota</taxon>
        <taxon>Fungi</taxon>
        <taxon>Dikarya</taxon>
        <taxon>Ascomycota</taxon>
        <taxon>Saccharomycotina</taxon>
        <taxon>Saccharomycetes</taxon>
        <taxon>Saccharomycetales</taxon>
        <taxon>Saccharomycetaceae</taxon>
        <taxon>Lachancea</taxon>
    </lineage>
</organism>
<evidence type="ECO:0000313" key="6">
    <source>
        <dbReference type="Proteomes" id="UP000236544"/>
    </source>
</evidence>
<dbReference type="PROSITE" id="PS50002">
    <property type="entry name" value="SH3"/>
    <property type="match status" value="1"/>
</dbReference>
<feature type="region of interest" description="Disordered" evidence="3">
    <location>
        <begin position="527"/>
        <end position="638"/>
    </location>
</feature>
<reference evidence="6" key="1">
    <citation type="submission" date="2015-10" db="EMBL/GenBank/DDBJ databases">
        <authorList>
            <person name="Devillers H."/>
        </authorList>
    </citation>
    <scope>NUCLEOTIDE SEQUENCE [LARGE SCALE GENOMIC DNA]</scope>
</reference>
<name>A0A0P1KX03_9SACH</name>
<dbReference type="OrthoDB" id="207120at2759"/>
<feature type="compositionally biased region" description="Basic and acidic residues" evidence="3">
    <location>
        <begin position="229"/>
        <end position="240"/>
    </location>
</feature>
<feature type="compositionally biased region" description="Basic and acidic residues" evidence="3">
    <location>
        <begin position="689"/>
        <end position="705"/>
    </location>
</feature>
<dbReference type="Proteomes" id="UP000236544">
    <property type="component" value="Unassembled WGS sequence"/>
</dbReference>
<feature type="region of interest" description="Disordered" evidence="3">
    <location>
        <begin position="827"/>
        <end position="968"/>
    </location>
</feature>
<dbReference type="SMART" id="SM00326">
    <property type="entry name" value="SH3"/>
    <property type="match status" value="1"/>
</dbReference>
<feature type="compositionally biased region" description="Basic and acidic residues" evidence="3">
    <location>
        <begin position="154"/>
        <end position="168"/>
    </location>
</feature>
<dbReference type="Pfam" id="PF00018">
    <property type="entry name" value="SH3_1"/>
    <property type="match status" value="1"/>
</dbReference>
<evidence type="ECO:0000256" key="1">
    <source>
        <dbReference type="ARBA" id="ARBA00022443"/>
    </source>
</evidence>
<evidence type="ECO:0000259" key="4">
    <source>
        <dbReference type="PROSITE" id="PS50002"/>
    </source>
</evidence>
<feature type="compositionally biased region" description="Pro residues" evidence="3">
    <location>
        <begin position="779"/>
        <end position="792"/>
    </location>
</feature>
<feature type="compositionally biased region" description="Polar residues" evidence="3">
    <location>
        <begin position="560"/>
        <end position="569"/>
    </location>
</feature>
<feature type="compositionally biased region" description="Polar residues" evidence="3">
    <location>
        <begin position="529"/>
        <end position="538"/>
    </location>
</feature>
<feature type="compositionally biased region" description="Pro residues" evidence="3">
    <location>
        <begin position="725"/>
        <end position="737"/>
    </location>
</feature>
<dbReference type="InterPro" id="IPR001452">
    <property type="entry name" value="SH3_domain"/>
</dbReference>
<feature type="compositionally biased region" description="Basic and acidic residues" evidence="3">
    <location>
        <begin position="202"/>
        <end position="211"/>
    </location>
</feature>
<feature type="compositionally biased region" description="Basic and acidic residues" evidence="3">
    <location>
        <begin position="396"/>
        <end position="407"/>
    </location>
</feature>
<dbReference type="SUPFAM" id="SSF50044">
    <property type="entry name" value="SH3-domain"/>
    <property type="match status" value="1"/>
</dbReference>
<dbReference type="PANTHER" id="PTHR46026">
    <property type="entry name" value="RHO-TYPE GUANINE NUCLEOTIDE EXCHANGE FACTOR, ISOFORM F"/>
    <property type="match status" value="1"/>
</dbReference>
<feature type="region of interest" description="Disordered" evidence="3">
    <location>
        <begin position="75"/>
        <end position="507"/>
    </location>
</feature>
<dbReference type="PANTHER" id="PTHR46026:SF1">
    <property type="entry name" value="RHO-TYPE GUANINE NUCLEOTIDE EXCHANGE FACTOR, ISOFORM F"/>
    <property type="match status" value="1"/>
</dbReference>
<feature type="compositionally biased region" description="Pro residues" evidence="3">
    <location>
        <begin position="880"/>
        <end position="889"/>
    </location>
</feature>
<dbReference type="EMBL" id="LN890555">
    <property type="protein sequence ID" value="CUS24513.1"/>
    <property type="molecule type" value="Genomic_DNA"/>
</dbReference>
<feature type="compositionally biased region" description="Basic and acidic residues" evidence="3">
    <location>
        <begin position="326"/>
        <end position="336"/>
    </location>
</feature>
<feature type="compositionally biased region" description="Basic and acidic residues" evidence="3">
    <location>
        <begin position="96"/>
        <end position="118"/>
    </location>
</feature>
<feature type="compositionally biased region" description="Pro residues" evidence="3">
    <location>
        <begin position="543"/>
        <end position="556"/>
    </location>
</feature>
<keyword evidence="1 2" id="KW-0728">SH3 domain</keyword>
<dbReference type="AlphaFoldDB" id="A0A0P1KX03"/>
<dbReference type="InterPro" id="IPR035552">
    <property type="entry name" value="Mti1_SH3"/>
</dbReference>
<feature type="compositionally biased region" description="Polar residues" evidence="3">
    <location>
        <begin position="604"/>
        <end position="620"/>
    </location>
</feature>
<dbReference type="CDD" id="cd11887">
    <property type="entry name" value="SH3_Bbc1"/>
    <property type="match status" value="1"/>
</dbReference>
<evidence type="ECO:0000256" key="2">
    <source>
        <dbReference type="PROSITE-ProRule" id="PRU00192"/>
    </source>
</evidence>
<sequence length="1227" mass="133541">MEEPEPPFAVIAQFPYTSEHDDDLNFEKGSLITVQSIEDEEWYFGEYRDENGNQKEGIFPKSFVKLVEGDELSKQAEDPLDRVPSPTQDLGALASSERDPTLAREEDICPSGQKKDLEDYAENEAAKHVASAPVPIPVPVPTLAPIQSSVTQEKTSEPPRAEAGETKKAPVPVLPASFPNFVGREPKPDKSPVAPQATSADLSKDSEEDQPKMSLKQRIAMLQEQQRLQQEREQELVQKKLEKKKKQERHEAAVIEASSTEALVTGDEPTGDLHDNPDSNLPDEALGLQSHSNTTTVNDENAPVRQNTSQQEASEGTHTTSIDAGQETRPEGHDSESSESENIETEAGEEDEEARRAALRERMAKLAGAGRMGMPGSFNPFGIPIAPPKATATKTKKPEESSKENKETCSLPRAIPIMPFADPNALPMFKNKASETSEKDTLTDSSEASKEAADIPDVRDNEDDDEDDVEPDHIVEDIMPKKETSKSTHEYARLAAPPPPLDTPGMEADAEEEAGMVENNYFGKDTRHTTVAPTQSEAATPVKPQPCTQPPPPSPPIEMNRSNSKSDLVSDSDGYLSSVEDISETGPKFPKDIPHLSKHAVKNAISSNQSVSSGIETTGDATEAGLGQNEEDGFSTAKVAQDTRLDAVALNEGVHLSLDSLGHQNDEITPKMPPVPSMTSEPSVPLRSSLDRKSPTEANDERHLEAIPVPVSREAPPIPADKRAPPVPPGGGAPPVPLEKKAPPIPSGGDTSLASADKKAPPVPFGEGAPPLPINKGAPPVPTSKQPPPLPLKPVSSSMPHSAAGVGHAGMPLASSVPHAVDYVPPVVPAENHSETRRISSEEDVSNHFIGVTQETPKEAPPPPPPIVTKNEVILEEGPKSPPPPPPPTVSQTSRHQGIVSSVAREKRNSGIPEIPRNIPPVPVADVSHASPSSATSTSKSVPESYKNIDHPAPSPQKPSGPTGKEMKRAQTFEANLENQKPFIKFDAAEEWWLTKSIPAGLIGHNRLKYLWEVDENCIEKRGKEQWIMRDFYFLFEDYSQLHVTVTFNKANPQLSVKFWEEFVPRPSADSDLEKYASKIGYKIFEQANQLINTASRNFVSNLISDLHEPAIPPIASRTFGVPLLTYSPESALDEDALKLIRPGDILAVRRGKFQSHGKLLQKTTHEIGMDAVPFAGVITEYDFSKHKFRVIEEHNGKVKQSSYRVHDMKSGKLKVYRVVGRSYVGW</sequence>
<dbReference type="InterPro" id="IPR036028">
    <property type="entry name" value="SH3-like_dom_sf"/>
</dbReference>
<feature type="compositionally biased region" description="Basic and acidic residues" evidence="3">
    <location>
        <begin position="471"/>
        <end position="492"/>
    </location>
</feature>
<evidence type="ECO:0000256" key="3">
    <source>
        <dbReference type="SAM" id="MobiDB-lite"/>
    </source>
</evidence>
<feature type="compositionally biased region" description="Low complexity" evidence="3">
    <location>
        <begin position="927"/>
        <end position="945"/>
    </location>
</feature>
<feature type="compositionally biased region" description="Basic and acidic residues" evidence="3">
    <location>
        <begin position="353"/>
        <end position="364"/>
    </location>
</feature>
<feature type="compositionally biased region" description="Basic and acidic residues" evidence="3">
    <location>
        <begin position="832"/>
        <end position="841"/>
    </location>
</feature>
<feature type="region of interest" description="Disordered" evidence="3">
    <location>
        <begin position="660"/>
        <end position="811"/>
    </location>
</feature>
<dbReference type="InterPro" id="IPR057402">
    <property type="entry name" value="AIM3_BBC1_C"/>
</dbReference>
<gene>
    <name evidence="5" type="ORF">LAQU0_S17e00606g</name>
</gene>
<proteinExistence type="predicted"/>
<accession>A0A0P1KX03</accession>
<dbReference type="Gene3D" id="2.30.30.40">
    <property type="entry name" value="SH3 Domains"/>
    <property type="match status" value="1"/>
</dbReference>
<feature type="domain" description="SH3" evidence="4">
    <location>
        <begin position="5"/>
        <end position="69"/>
    </location>
</feature>
<feature type="compositionally biased region" description="Polar residues" evidence="3">
    <location>
        <begin position="289"/>
        <end position="323"/>
    </location>
</feature>
<evidence type="ECO:0000313" key="5">
    <source>
        <dbReference type="EMBL" id="CUS24513.1"/>
    </source>
</evidence>
<keyword evidence="6" id="KW-1185">Reference proteome</keyword>